<protein>
    <recommendedName>
        <fullName evidence="1">Replication-associated protein ORF2/G2P domain-containing protein</fullName>
    </recommendedName>
</protein>
<dbReference type="Pfam" id="PF23343">
    <property type="entry name" value="REP_ORF2-G2P"/>
    <property type="match status" value="1"/>
</dbReference>
<evidence type="ECO:0000313" key="3">
    <source>
        <dbReference type="Proteomes" id="UP001240697"/>
    </source>
</evidence>
<dbReference type="RefSeq" id="WP_283485580.1">
    <property type="nucleotide sequence ID" value="NZ_CP125947.1"/>
</dbReference>
<evidence type="ECO:0000259" key="1">
    <source>
        <dbReference type="Pfam" id="PF23343"/>
    </source>
</evidence>
<accession>A0ABY8SN00</accession>
<dbReference type="InterPro" id="IPR056906">
    <property type="entry name" value="ORF2/G2P_dom"/>
</dbReference>
<gene>
    <name evidence="2" type="ORF">QMY55_18320</name>
</gene>
<sequence length="310" mass="36140">MERIITAPTGERIVIQGEVLEDAWDVYVKRVNGHREISFRNAVIWSETDKLAPPPFDPEAYLSQFDGEDREWRERELEEEAEARRLKKLEQNAQRAKSACRWFIKANGLNELLTLTYRENQEDRDLCKKHFKEWVRRMKSALGGRFVYCASFERQDRGAMHVHIACHKLPKHATHKDVKIKGWELGTKVWRSIVGKDNGMCFVGGRKTPQGRIKQRSIAKIASYVSKYITKDYKDAPDESNRYSRSDSKNGIASMPKAEKIRIWGASLRDMIEMTFQCANDEIVVSHRITLERFEGARYWLVTEPKEPYA</sequence>
<feature type="domain" description="Replication-associated protein ORF2/G2P" evidence="1">
    <location>
        <begin position="112"/>
        <end position="232"/>
    </location>
</feature>
<proteinExistence type="predicted"/>
<organism evidence="2 3">
    <name type="scientific">Comamonas resistens</name>
    <dbReference type="NCBI Taxonomy" id="3046670"/>
    <lineage>
        <taxon>Bacteria</taxon>
        <taxon>Pseudomonadati</taxon>
        <taxon>Pseudomonadota</taxon>
        <taxon>Betaproteobacteria</taxon>
        <taxon>Burkholderiales</taxon>
        <taxon>Comamonadaceae</taxon>
        <taxon>Comamonas</taxon>
    </lineage>
</organism>
<keyword evidence="3" id="KW-1185">Reference proteome</keyword>
<dbReference type="Proteomes" id="UP001240697">
    <property type="component" value="Chromosome"/>
</dbReference>
<name>A0ABY8SN00_9BURK</name>
<reference evidence="2 3" key="1">
    <citation type="submission" date="2023-05" db="EMBL/GenBank/DDBJ databases">
        <authorList>
            <person name="Yin Y."/>
            <person name="Lu Z."/>
        </authorList>
    </citation>
    <scope>NUCLEOTIDE SEQUENCE [LARGE SCALE GENOMIC DNA]</scope>
    <source>
        <strain evidence="2 3">ZM22</strain>
    </source>
</reference>
<dbReference type="EMBL" id="CP125947">
    <property type="protein sequence ID" value="WHS64438.1"/>
    <property type="molecule type" value="Genomic_DNA"/>
</dbReference>
<evidence type="ECO:0000313" key="2">
    <source>
        <dbReference type="EMBL" id="WHS64438.1"/>
    </source>
</evidence>